<feature type="compositionally biased region" description="Polar residues" evidence="7">
    <location>
        <begin position="191"/>
        <end position="207"/>
    </location>
</feature>
<dbReference type="Pfam" id="PF00320">
    <property type="entry name" value="GATA"/>
    <property type="match status" value="1"/>
</dbReference>
<dbReference type="EMBL" id="VXAV01002831">
    <property type="protein sequence ID" value="NXL85785.1"/>
    <property type="molecule type" value="Genomic_DNA"/>
</dbReference>
<feature type="region of interest" description="Disordered" evidence="7">
    <location>
        <begin position="545"/>
        <end position="576"/>
    </location>
</feature>
<keyword evidence="4" id="KW-0804">Transcription</keyword>
<gene>
    <name evidence="9" type="primary">Gatad2a</name>
    <name evidence="9" type="ORF">ALELAT_R00807</name>
</gene>
<evidence type="ECO:0000256" key="4">
    <source>
        <dbReference type="ARBA" id="ARBA00023163"/>
    </source>
</evidence>
<dbReference type="InterPro" id="IPR000679">
    <property type="entry name" value="Znf_GATA"/>
</dbReference>
<evidence type="ECO:0000256" key="2">
    <source>
        <dbReference type="ARBA" id="ARBA00023015"/>
    </source>
</evidence>
<feature type="compositionally biased region" description="Basic and acidic residues" evidence="7">
    <location>
        <begin position="88"/>
        <end position="97"/>
    </location>
</feature>
<dbReference type="OrthoDB" id="8186989at2759"/>
<name>A0A7L0W2Y3_ALELA</name>
<accession>A0A7L0W2Y3</accession>
<evidence type="ECO:0000256" key="1">
    <source>
        <dbReference type="ARBA" id="ARBA00004123"/>
    </source>
</evidence>
<feature type="domain" description="GATA-type" evidence="8">
    <location>
        <begin position="413"/>
        <end position="443"/>
    </location>
</feature>
<sequence length="627" mass="68009">MTEEACRTRSQKRALEREITHNDVDNKKLKMEKGLLATDLSAEDDMKMKTDPGAGKVQGLLKSGEVKATIKVEVPTGDEPVDMSTSKSEIKREKRVPSPDVIVLSDNEPSSPRMNGLTKIALKETNTEALMKSSPEERERMIKQLKEELRFCDSAYSLTLLCFLSGFFLFQPAGSSGSAVATPPPLVRGTQSVPAGKPSLQTSSTRIPGTVIPPPLVRGGQQTSSKLGTQQNTQIVMPPLVRGAQQIHNIRQHSSTGPPPLLLAPRASVPSVQIQGQRIIQQGLIRVANVPNTSLIVNIPQASPTSIKGTTATSAQANATTTSAASIVSSSESPASRQAAAKLALRKQLEKTLLEIPPPKPPAPEMNFLPSAANNEFIYLVGLEEVVQNLLETQGERAFKEFLEGKVPVHVASREPYVCAQCKTDFTCRWREEKNGTIMCETCMTSNQKKALKAEHTNRLKAAFVKALQQEQEIEQRILQQTASPVQTKSDPIVQHHSLKQVRLRLHEATRVLCLPHGLLSCQTSSQMSRGPGAPRGVLHAFSQSPKLQNASSAAALGSRPGKHAERPVSKGSAAAWKKTSINTGGALPFVNPSLAVHKSSSAVDRQREYLLDMIPPRSIPQSATWK</sequence>
<keyword evidence="10" id="KW-1185">Reference proteome</keyword>
<evidence type="ECO:0000259" key="8">
    <source>
        <dbReference type="PROSITE" id="PS50114"/>
    </source>
</evidence>
<dbReference type="PANTHER" id="PTHR13455">
    <property type="entry name" value="TRANSCRIPTIONAL REPRESSOR P66-RELATED"/>
    <property type="match status" value="1"/>
</dbReference>
<feature type="region of interest" description="Disordered" evidence="7">
    <location>
        <begin position="191"/>
        <end position="213"/>
    </location>
</feature>
<evidence type="ECO:0000256" key="6">
    <source>
        <dbReference type="PROSITE-ProRule" id="PRU00094"/>
    </source>
</evidence>
<dbReference type="InterPro" id="IPR040386">
    <property type="entry name" value="P66"/>
</dbReference>
<dbReference type="PROSITE" id="PS50114">
    <property type="entry name" value="GATA_ZN_FINGER_2"/>
    <property type="match status" value="1"/>
</dbReference>
<reference evidence="9 10" key="1">
    <citation type="submission" date="2019-09" db="EMBL/GenBank/DDBJ databases">
        <title>Bird 10,000 Genomes (B10K) Project - Family phase.</title>
        <authorList>
            <person name="Zhang G."/>
        </authorList>
    </citation>
    <scope>NUCLEOTIDE SEQUENCE [LARGE SCALE GENOMIC DNA]</scope>
    <source>
        <strain evidence="9">B10K-DU-001-39</strain>
        <tissue evidence="9">Muscle</tissue>
    </source>
</reference>
<comment type="caution">
    <text evidence="9">The sequence shown here is derived from an EMBL/GenBank/DDBJ whole genome shotgun (WGS) entry which is preliminary data.</text>
</comment>
<evidence type="ECO:0000256" key="3">
    <source>
        <dbReference type="ARBA" id="ARBA00023054"/>
    </source>
</evidence>
<evidence type="ECO:0000256" key="5">
    <source>
        <dbReference type="ARBA" id="ARBA00023242"/>
    </source>
</evidence>
<keyword evidence="5" id="KW-0539">Nucleus</keyword>
<protein>
    <submittedName>
        <fullName evidence="9">P66A protein</fullName>
    </submittedName>
</protein>
<feature type="non-terminal residue" evidence="9">
    <location>
        <position position="627"/>
    </location>
</feature>
<feature type="region of interest" description="Disordered" evidence="7">
    <location>
        <begin position="77"/>
        <end position="97"/>
    </location>
</feature>
<evidence type="ECO:0000313" key="9">
    <source>
        <dbReference type="EMBL" id="NXL85785.1"/>
    </source>
</evidence>
<comment type="subcellular location">
    <subcellularLocation>
        <location evidence="1">Nucleus</location>
    </subcellularLocation>
</comment>
<dbReference type="GO" id="GO:0008270">
    <property type="term" value="F:zinc ion binding"/>
    <property type="evidence" value="ECO:0007669"/>
    <property type="project" value="UniProtKB-KW"/>
</dbReference>
<organism evidence="9 10">
    <name type="scientific">Alectura lathami</name>
    <name type="common">Australian brush turkey</name>
    <dbReference type="NCBI Taxonomy" id="81907"/>
    <lineage>
        <taxon>Eukaryota</taxon>
        <taxon>Metazoa</taxon>
        <taxon>Chordata</taxon>
        <taxon>Craniata</taxon>
        <taxon>Vertebrata</taxon>
        <taxon>Euteleostomi</taxon>
        <taxon>Archelosauria</taxon>
        <taxon>Archosauria</taxon>
        <taxon>Dinosauria</taxon>
        <taxon>Saurischia</taxon>
        <taxon>Theropoda</taxon>
        <taxon>Coelurosauria</taxon>
        <taxon>Aves</taxon>
        <taxon>Neognathae</taxon>
        <taxon>Galloanserae</taxon>
        <taxon>Galliformes</taxon>
        <taxon>Megapodiidae</taxon>
        <taxon>Alectura</taxon>
    </lineage>
</organism>
<evidence type="ECO:0000313" key="10">
    <source>
        <dbReference type="Proteomes" id="UP000562322"/>
    </source>
</evidence>
<keyword evidence="2" id="KW-0805">Transcription regulation</keyword>
<feature type="non-terminal residue" evidence="9">
    <location>
        <position position="1"/>
    </location>
</feature>
<dbReference type="Proteomes" id="UP000562322">
    <property type="component" value="Unassembled WGS sequence"/>
</dbReference>
<dbReference type="GO" id="GO:0043565">
    <property type="term" value="F:sequence-specific DNA binding"/>
    <property type="evidence" value="ECO:0007669"/>
    <property type="project" value="InterPro"/>
</dbReference>
<keyword evidence="3" id="KW-0175">Coiled coil</keyword>
<evidence type="ECO:0000256" key="7">
    <source>
        <dbReference type="SAM" id="MobiDB-lite"/>
    </source>
</evidence>
<dbReference type="GO" id="GO:0016581">
    <property type="term" value="C:NuRD complex"/>
    <property type="evidence" value="ECO:0007669"/>
    <property type="project" value="TreeGrafter"/>
</dbReference>
<proteinExistence type="predicted"/>
<keyword evidence="6" id="KW-0862">Zinc</keyword>
<dbReference type="AlphaFoldDB" id="A0A7L0W2Y3"/>
<dbReference type="GO" id="GO:0000122">
    <property type="term" value="P:negative regulation of transcription by RNA polymerase II"/>
    <property type="evidence" value="ECO:0007669"/>
    <property type="project" value="InterPro"/>
</dbReference>
<dbReference type="PANTHER" id="PTHR13455:SF3">
    <property type="entry name" value="TRANSCRIPTIONAL REPRESSOR P66-ALPHA"/>
    <property type="match status" value="1"/>
</dbReference>
<keyword evidence="6" id="KW-0479">Metal-binding</keyword>
<keyword evidence="6" id="KW-0863">Zinc-finger</keyword>